<dbReference type="Pfam" id="PF01842">
    <property type="entry name" value="ACT"/>
    <property type="match status" value="1"/>
</dbReference>
<dbReference type="Pfam" id="PF19304">
    <property type="entry name" value="PGDH_inter"/>
    <property type="match status" value="1"/>
</dbReference>
<evidence type="ECO:0000259" key="10">
    <source>
        <dbReference type="PROSITE" id="PS51671"/>
    </source>
</evidence>
<keyword evidence="9" id="KW-0028">Amino-acid biosynthesis</keyword>
<dbReference type="Gene3D" id="3.30.70.260">
    <property type="match status" value="1"/>
</dbReference>
<dbReference type="PANTHER" id="PTHR42938">
    <property type="entry name" value="FORMATE DEHYDROGENASE 1"/>
    <property type="match status" value="1"/>
</dbReference>
<dbReference type="FunFam" id="3.40.50.720:FF:000021">
    <property type="entry name" value="D-3-phosphoglycerate dehydrogenase"/>
    <property type="match status" value="1"/>
</dbReference>
<gene>
    <name evidence="11" type="ORF">SAMN04488025_104103</name>
</gene>
<dbReference type="PROSITE" id="PS00670">
    <property type="entry name" value="D_2_HYDROXYACID_DH_2"/>
    <property type="match status" value="1"/>
</dbReference>
<dbReference type="FunFam" id="3.30.1330.90:FF:000003">
    <property type="entry name" value="D-3-phosphoglycerate dehydrogenase"/>
    <property type="match status" value="1"/>
</dbReference>
<dbReference type="PROSITE" id="PS00671">
    <property type="entry name" value="D_2_HYDROXYACID_DH_3"/>
    <property type="match status" value="1"/>
</dbReference>
<dbReference type="InterPro" id="IPR006139">
    <property type="entry name" value="D-isomer_2_OHA_DH_cat_dom"/>
</dbReference>
<keyword evidence="9" id="KW-0718">Serine biosynthesis</keyword>
<comment type="similarity">
    <text evidence="3 9">Belongs to the D-isomer specific 2-hydroxyacid dehydrogenase family.</text>
</comment>
<dbReference type="PROSITE" id="PS51671">
    <property type="entry name" value="ACT"/>
    <property type="match status" value="1"/>
</dbReference>
<name>A0A1I2LBF1_9BACL</name>
<comment type="catalytic activity">
    <reaction evidence="8 9">
        <text>(2R)-3-phosphoglycerate + NAD(+) = 3-phosphooxypyruvate + NADH + H(+)</text>
        <dbReference type="Rhea" id="RHEA:12641"/>
        <dbReference type="ChEBI" id="CHEBI:15378"/>
        <dbReference type="ChEBI" id="CHEBI:18110"/>
        <dbReference type="ChEBI" id="CHEBI:57540"/>
        <dbReference type="ChEBI" id="CHEBI:57945"/>
        <dbReference type="ChEBI" id="CHEBI:58272"/>
        <dbReference type="EC" id="1.1.1.95"/>
    </reaction>
</comment>
<evidence type="ECO:0000256" key="2">
    <source>
        <dbReference type="ARBA" id="ARBA00005216"/>
    </source>
</evidence>
<dbReference type="InterPro" id="IPR006236">
    <property type="entry name" value="PGDH"/>
</dbReference>
<dbReference type="OrthoDB" id="9805416at2"/>
<dbReference type="STRING" id="201973.SAMN04488025_104103"/>
<keyword evidence="5 9" id="KW-0560">Oxidoreductase</keyword>
<evidence type="ECO:0000256" key="9">
    <source>
        <dbReference type="RuleBase" id="RU363003"/>
    </source>
</evidence>
<dbReference type="SUPFAM" id="SSF51735">
    <property type="entry name" value="NAD(P)-binding Rossmann-fold domains"/>
    <property type="match status" value="1"/>
</dbReference>
<dbReference type="Pfam" id="PF02826">
    <property type="entry name" value="2-Hacid_dh_C"/>
    <property type="match status" value="1"/>
</dbReference>
<dbReference type="SUPFAM" id="SSF52283">
    <property type="entry name" value="Formate/glycerate dehydrogenase catalytic domain-like"/>
    <property type="match status" value="1"/>
</dbReference>
<evidence type="ECO:0000256" key="3">
    <source>
        <dbReference type="ARBA" id="ARBA00005854"/>
    </source>
</evidence>
<evidence type="ECO:0000313" key="12">
    <source>
        <dbReference type="Proteomes" id="UP000198661"/>
    </source>
</evidence>
<dbReference type="FunFam" id="3.30.70.260:FF:000008">
    <property type="entry name" value="D-3-phosphoglycerate dehydrogenase, chloroplastic"/>
    <property type="match status" value="1"/>
</dbReference>
<dbReference type="AlphaFoldDB" id="A0A1I2LBF1"/>
<evidence type="ECO:0000256" key="7">
    <source>
        <dbReference type="ARBA" id="ARBA00048126"/>
    </source>
</evidence>
<proteinExistence type="inferred from homology"/>
<dbReference type="InterPro" id="IPR029752">
    <property type="entry name" value="D-isomer_DH_CS1"/>
</dbReference>
<dbReference type="InterPro" id="IPR002912">
    <property type="entry name" value="ACT_dom"/>
</dbReference>
<dbReference type="Gene3D" id="3.30.1330.90">
    <property type="entry name" value="D-3-phosphoglycerate dehydrogenase, domain 3"/>
    <property type="match status" value="1"/>
</dbReference>
<dbReference type="Proteomes" id="UP000198661">
    <property type="component" value="Unassembled WGS sequence"/>
</dbReference>
<evidence type="ECO:0000256" key="4">
    <source>
        <dbReference type="ARBA" id="ARBA00021582"/>
    </source>
</evidence>
<evidence type="ECO:0000256" key="8">
    <source>
        <dbReference type="ARBA" id="ARBA00048731"/>
    </source>
</evidence>
<dbReference type="RefSeq" id="WP_092035914.1">
    <property type="nucleotide sequence ID" value="NZ_FOOK01000004.1"/>
</dbReference>
<accession>A0A1I2LBF1</accession>
<comment type="catalytic activity">
    <reaction evidence="7">
        <text>(R)-2-hydroxyglutarate + NAD(+) = 2-oxoglutarate + NADH + H(+)</text>
        <dbReference type="Rhea" id="RHEA:49612"/>
        <dbReference type="ChEBI" id="CHEBI:15378"/>
        <dbReference type="ChEBI" id="CHEBI:15801"/>
        <dbReference type="ChEBI" id="CHEBI:16810"/>
        <dbReference type="ChEBI" id="CHEBI:57540"/>
        <dbReference type="ChEBI" id="CHEBI:57945"/>
        <dbReference type="EC" id="1.1.1.399"/>
    </reaction>
</comment>
<dbReference type="InterPro" id="IPR029009">
    <property type="entry name" value="ASB_dom_sf"/>
</dbReference>
<keyword evidence="6 9" id="KW-0520">NAD</keyword>
<dbReference type="EMBL" id="FOOK01000004">
    <property type="protein sequence ID" value="SFF74807.1"/>
    <property type="molecule type" value="Genomic_DNA"/>
</dbReference>
<organism evidence="11 12">
    <name type="scientific">Planifilum fulgidum</name>
    <dbReference type="NCBI Taxonomy" id="201973"/>
    <lineage>
        <taxon>Bacteria</taxon>
        <taxon>Bacillati</taxon>
        <taxon>Bacillota</taxon>
        <taxon>Bacilli</taxon>
        <taxon>Bacillales</taxon>
        <taxon>Thermoactinomycetaceae</taxon>
        <taxon>Planifilum</taxon>
    </lineage>
</organism>
<dbReference type="InterPro" id="IPR036291">
    <property type="entry name" value="NAD(P)-bd_dom_sf"/>
</dbReference>
<evidence type="ECO:0000313" key="11">
    <source>
        <dbReference type="EMBL" id="SFF74807.1"/>
    </source>
</evidence>
<dbReference type="GO" id="GO:0004617">
    <property type="term" value="F:phosphoglycerate dehydrogenase activity"/>
    <property type="evidence" value="ECO:0007669"/>
    <property type="project" value="UniProtKB-UniRule"/>
</dbReference>
<dbReference type="GO" id="GO:0051287">
    <property type="term" value="F:NAD binding"/>
    <property type="evidence" value="ECO:0007669"/>
    <property type="project" value="UniProtKB-UniRule"/>
</dbReference>
<feature type="domain" description="ACT" evidence="10">
    <location>
        <begin position="454"/>
        <end position="526"/>
    </location>
</feature>
<dbReference type="InterPro" id="IPR045865">
    <property type="entry name" value="ACT-like_dom_sf"/>
</dbReference>
<dbReference type="Gene3D" id="3.40.50.720">
    <property type="entry name" value="NAD(P)-binding Rossmann-like Domain"/>
    <property type="match status" value="2"/>
</dbReference>
<dbReference type="PROSITE" id="PS00065">
    <property type="entry name" value="D_2_HYDROXYACID_DH_1"/>
    <property type="match status" value="1"/>
</dbReference>
<dbReference type="NCBIfam" id="TIGR01327">
    <property type="entry name" value="PGDH"/>
    <property type="match status" value="1"/>
</dbReference>
<dbReference type="InterPro" id="IPR045626">
    <property type="entry name" value="PGDH_ASB_dom"/>
</dbReference>
<comment type="function">
    <text evidence="1">Catalyzes the reversible oxidation of 3-phospho-D-glycerate to 3-phosphonooxypyruvate, the first step of the phosphorylated L-serine biosynthesis pathway. Also catalyzes the reversible oxidation of 2-hydroxyglutarate to 2-oxoglutarate.</text>
</comment>
<protein>
    <recommendedName>
        <fullName evidence="4 9">D-3-phosphoglycerate dehydrogenase</fullName>
        <ecNumber evidence="9">1.1.1.95</ecNumber>
    </recommendedName>
</protein>
<keyword evidence="12" id="KW-1185">Reference proteome</keyword>
<dbReference type="SUPFAM" id="SSF143548">
    <property type="entry name" value="Serine metabolism enzymes domain"/>
    <property type="match status" value="1"/>
</dbReference>
<dbReference type="SUPFAM" id="SSF55021">
    <property type="entry name" value="ACT-like"/>
    <property type="match status" value="1"/>
</dbReference>
<comment type="pathway">
    <text evidence="2 9">Amino-acid biosynthesis; L-serine biosynthesis; L-serine from 3-phospho-D-glycerate: step 1/3.</text>
</comment>
<reference evidence="11 12" key="1">
    <citation type="submission" date="2016-10" db="EMBL/GenBank/DDBJ databases">
        <authorList>
            <person name="de Groot N.N."/>
        </authorList>
    </citation>
    <scope>NUCLEOTIDE SEQUENCE [LARGE SCALE GENOMIC DNA]</scope>
    <source>
        <strain evidence="11 12">DSM 44945</strain>
    </source>
</reference>
<dbReference type="UniPathway" id="UPA00135">
    <property type="reaction ID" value="UER00196"/>
</dbReference>
<dbReference type="EC" id="1.1.1.95" evidence="9"/>
<evidence type="ECO:0000256" key="5">
    <source>
        <dbReference type="ARBA" id="ARBA00023002"/>
    </source>
</evidence>
<dbReference type="PANTHER" id="PTHR42938:SF47">
    <property type="entry name" value="HYDROXYPYRUVATE REDUCTASE"/>
    <property type="match status" value="1"/>
</dbReference>
<dbReference type="GO" id="GO:0006564">
    <property type="term" value="P:L-serine biosynthetic process"/>
    <property type="evidence" value="ECO:0007669"/>
    <property type="project" value="UniProtKB-UniRule"/>
</dbReference>
<dbReference type="CDD" id="cd04902">
    <property type="entry name" value="ACT_3PGDH-xct"/>
    <property type="match status" value="1"/>
</dbReference>
<dbReference type="InterPro" id="IPR029753">
    <property type="entry name" value="D-isomer_DH_CS"/>
</dbReference>
<dbReference type="Pfam" id="PF00389">
    <property type="entry name" value="2-Hacid_dh"/>
    <property type="match status" value="1"/>
</dbReference>
<sequence>MFKVLITDPLSPQGIDILRRAEDVQIVEKTDLAPEALLKEIEDADALLVRSQTQVTAEVIQAAKRLKAIGRAGVGVDNIDVDAATGKGIIVINAPDGNTISTAEHTFAMLIALARNIPQAYQSLIRGEWDRKRFVGVELRDKRLGIIGLGRIGTEVAKRAKAFHMDVLAYDPYLTPDRAEKIGIRQASLDEVIQTSDFITVHTPLTKETRHLIDSRAFEKMKPGVRILNCARGGIIDEGALLEAIQSGKVAGAALDVFETEPPGDHPLLRLPQVIATPHLGASTREAQENVAVDVCVEILHILRGEPFKNAVNLPSIPAELQEKLRPYQSLAENLGRFALQATQGALCSVTVTYSGELTGLDTAPLTRTILKGALSTYLSDVNYVNATFLAKERGIRVTEQKVSDLRGFTNLITVEVVTDRRRRTVSGTLLNGLGARIINIDGYSIDVLPRGHLLLIQHRDQPGAIGRVGTLLGKHGINIATMQVGRRDVGGQAIMMLSVDKPVPPEIRQSLARLENIETVQEIDL</sequence>
<evidence type="ECO:0000256" key="1">
    <source>
        <dbReference type="ARBA" id="ARBA00003800"/>
    </source>
</evidence>
<dbReference type="CDD" id="cd12173">
    <property type="entry name" value="PGDH_4"/>
    <property type="match status" value="1"/>
</dbReference>
<dbReference type="InterPro" id="IPR006140">
    <property type="entry name" value="D-isomer_DH_NAD-bd"/>
</dbReference>
<evidence type="ECO:0000256" key="6">
    <source>
        <dbReference type="ARBA" id="ARBA00023027"/>
    </source>
</evidence>